<reference evidence="2" key="1">
    <citation type="journal article" date="2020" name="Stud. Mycol.">
        <title>101 Dothideomycetes genomes: a test case for predicting lifestyles and emergence of pathogens.</title>
        <authorList>
            <person name="Haridas S."/>
            <person name="Albert R."/>
            <person name="Binder M."/>
            <person name="Bloem J."/>
            <person name="Labutti K."/>
            <person name="Salamov A."/>
            <person name="Andreopoulos B."/>
            <person name="Baker S."/>
            <person name="Barry K."/>
            <person name="Bills G."/>
            <person name="Bluhm B."/>
            <person name="Cannon C."/>
            <person name="Castanera R."/>
            <person name="Culley D."/>
            <person name="Daum C."/>
            <person name="Ezra D."/>
            <person name="Gonzalez J."/>
            <person name="Henrissat B."/>
            <person name="Kuo A."/>
            <person name="Liang C."/>
            <person name="Lipzen A."/>
            <person name="Lutzoni F."/>
            <person name="Magnuson J."/>
            <person name="Mondo S."/>
            <person name="Nolan M."/>
            <person name="Ohm R."/>
            <person name="Pangilinan J."/>
            <person name="Park H.-J."/>
            <person name="Ramirez L."/>
            <person name="Alfaro M."/>
            <person name="Sun H."/>
            <person name="Tritt A."/>
            <person name="Yoshinaga Y."/>
            <person name="Zwiers L.-H."/>
            <person name="Turgeon B."/>
            <person name="Goodwin S."/>
            <person name="Spatafora J."/>
            <person name="Crous P."/>
            <person name="Grigoriev I."/>
        </authorList>
    </citation>
    <scope>NUCLEOTIDE SEQUENCE</scope>
    <source>
        <strain evidence="2">CBS 122681</strain>
    </source>
</reference>
<dbReference type="EMBL" id="MU004459">
    <property type="protein sequence ID" value="KAF2650306.1"/>
    <property type="molecule type" value="Genomic_DNA"/>
</dbReference>
<feature type="signal peptide" evidence="1">
    <location>
        <begin position="1"/>
        <end position="17"/>
    </location>
</feature>
<sequence length="460" mass="49574">MGKVRYFVAALVASALAIDIPAVPTWPPTGRCTDKSLTIPSWIISNYTQSGGHTTFRVDNRASETGYVGYIDCTSDGCQGNAGNDELRASIAQGEEGTVVTLSEIWTCGDTNDKVVFSASGSTSITQCIGTECTSPISYVVDGTLSLPVPLTPTQPNTPPGYYDSTCANVGEKQWSVTGVTYKNYTKSQCKKWYQPEEICLDPSNSWISKGVYLKLTVRNTAIDYALTCGFVPTYNNQLPPSPLRCTGGEFNEITLDVSLTGSPSNLGLKIEELWYCLENPSKNVNPTVIVATGNTSLPLSCSTSTGITGTADDIITTCTDPATSHVVNGYQTAKETLPAFSLTTAYPAQGGCTFDSVVSPTFYLRGLFFETKSFPANDPKSATLSRFTTGLTGPGFADYFFYEQDTAISGTGINSVYSCANFNDGQRIHWNCTYSFDPFNRILTLDKVWQCTDKNAAAP</sequence>
<gene>
    <name evidence="2" type="ORF">K491DRAFT_720854</name>
</gene>
<dbReference type="OrthoDB" id="3727384at2759"/>
<accession>A0A6A6SR51</accession>
<keyword evidence="1" id="KW-0732">Signal</keyword>
<evidence type="ECO:0000313" key="3">
    <source>
        <dbReference type="Proteomes" id="UP000799324"/>
    </source>
</evidence>
<protein>
    <submittedName>
        <fullName evidence="2">Uncharacterized protein</fullName>
    </submittedName>
</protein>
<organism evidence="2 3">
    <name type="scientific">Lophiostoma macrostomum CBS 122681</name>
    <dbReference type="NCBI Taxonomy" id="1314788"/>
    <lineage>
        <taxon>Eukaryota</taxon>
        <taxon>Fungi</taxon>
        <taxon>Dikarya</taxon>
        <taxon>Ascomycota</taxon>
        <taxon>Pezizomycotina</taxon>
        <taxon>Dothideomycetes</taxon>
        <taxon>Pleosporomycetidae</taxon>
        <taxon>Pleosporales</taxon>
        <taxon>Lophiostomataceae</taxon>
        <taxon>Lophiostoma</taxon>
    </lineage>
</organism>
<evidence type="ECO:0000313" key="2">
    <source>
        <dbReference type="EMBL" id="KAF2650306.1"/>
    </source>
</evidence>
<name>A0A6A6SR51_9PLEO</name>
<evidence type="ECO:0000256" key="1">
    <source>
        <dbReference type="SAM" id="SignalP"/>
    </source>
</evidence>
<keyword evidence="3" id="KW-1185">Reference proteome</keyword>
<dbReference type="Proteomes" id="UP000799324">
    <property type="component" value="Unassembled WGS sequence"/>
</dbReference>
<feature type="chain" id="PRO_5025381254" evidence="1">
    <location>
        <begin position="18"/>
        <end position="460"/>
    </location>
</feature>
<dbReference type="AlphaFoldDB" id="A0A6A6SR51"/>
<proteinExistence type="predicted"/>